<evidence type="ECO:0000256" key="1">
    <source>
        <dbReference type="ARBA" id="ARBA00022659"/>
    </source>
</evidence>
<dbReference type="SMART" id="SM00032">
    <property type="entry name" value="CCP"/>
    <property type="match status" value="1"/>
</dbReference>
<evidence type="ECO:0000256" key="5">
    <source>
        <dbReference type="SAM" id="MobiDB-lite"/>
    </source>
</evidence>
<dbReference type="Ensembl" id="ENSORLT00000027105.1">
    <property type="protein sequence ID" value="ENSORLP00000044197.1"/>
    <property type="gene ID" value="ENSORLG00000027239.1"/>
</dbReference>
<feature type="region of interest" description="Disordered" evidence="5">
    <location>
        <begin position="748"/>
        <end position="767"/>
    </location>
</feature>
<dbReference type="GeneID" id="101157468"/>
<feature type="signal peptide" evidence="7">
    <location>
        <begin position="1"/>
        <end position="28"/>
    </location>
</feature>
<evidence type="ECO:0000256" key="4">
    <source>
        <dbReference type="PROSITE-ProRule" id="PRU00302"/>
    </source>
</evidence>
<evidence type="ECO:0000313" key="11">
    <source>
        <dbReference type="Proteomes" id="UP000001038"/>
    </source>
</evidence>
<dbReference type="GO" id="GO:0005540">
    <property type="term" value="F:hyaluronic acid binding"/>
    <property type="evidence" value="ECO:0007669"/>
    <property type="project" value="InterPro"/>
</dbReference>
<feature type="compositionally biased region" description="Basic and acidic residues" evidence="5">
    <location>
        <begin position="199"/>
        <end position="234"/>
    </location>
</feature>
<dbReference type="FunFam" id="2.10.70.10:FF:000050">
    <property type="entry name" value="sushi domain-containing protein 5"/>
    <property type="match status" value="1"/>
</dbReference>
<dbReference type="PROSITE" id="PS50963">
    <property type="entry name" value="LINK_2"/>
    <property type="match status" value="1"/>
</dbReference>
<reference evidence="10 11" key="1">
    <citation type="journal article" date="2007" name="Nature">
        <title>The medaka draft genome and insights into vertebrate genome evolution.</title>
        <authorList>
            <person name="Kasahara M."/>
            <person name="Naruse K."/>
            <person name="Sasaki S."/>
            <person name="Nakatani Y."/>
            <person name="Qu W."/>
            <person name="Ahsan B."/>
            <person name="Yamada T."/>
            <person name="Nagayasu Y."/>
            <person name="Doi K."/>
            <person name="Kasai Y."/>
            <person name="Jindo T."/>
            <person name="Kobayashi D."/>
            <person name="Shimada A."/>
            <person name="Toyoda A."/>
            <person name="Kuroki Y."/>
            <person name="Fujiyama A."/>
            <person name="Sasaki T."/>
            <person name="Shimizu A."/>
            <person name="Asakawa S."/>
            <person name="Shimizu N."/>
            <person name="Hashimoto S."/>
            <person name="Yang J."/>
            <person name="Lee Y."/>
            <person name="Matsushima K."/>
            <person name="Sugano S."/>
            <person name="Sakaizumi M."/>
            <person name="Narita T."/>
            <person name="Ohishi K."/>
            <person name="Haga S."/>
            <person name="Ohta F."/>
            <person name="Nomoto H."/>
            <person name="Nogata K."/>
            <person name="Morishita T."/>
            <person name="Endo T."/>
            <person name="Shin-I T."/>
            <person name="Takeda H."/>
            <person name="Morishita S."/>
            <person name="Kohara Y."/>
        </authorList>
    </citation>
    <scope>NUCLEOTIDE SEQUENCE [LARGE SCALE GENOMIC DNA]</scope>
    <source>
        <strain evidence="10 11">Hd-rR</strain>
    </source>
</reference>
<dbReference type="InterPro" id="IPR000436">
    <property type="entry name" value="Sushi_SCR_CCP_dom"/>
</dbReference>
<dbReference type="PANTHER" id="PTHR32493">
    <property type="entry name" value="SUSHI DOMAIN-CONTAINING PROTEIN 5"/>
    <property type="match status" value="1"/>
</dbReference>
<feature type="region of interest" description="Disordered" evidence="5">
    <location>
        <begin position="325"/>
        <end position="538"/>
    </location>
</feature>
<dbReference type="SUPFAM" id="SSF57535">
    <property type="entry name" value="Complement control module/SCR domain"/>
    <property type="match status" value="1"/>
</dbReference>
<evidence type="ECO:0000259" key="9">
    <source>
        <dbReference type="PROSITE" id="PS50963"/>
    </source>
</evidence>
<feature type="compositionally biased region" description="Basic and acidic residues" evidence="5">
    <location>
        <begin position="457"/>
        <end position="489"/>
    </location>
</feature>
<dbReference type="GO" id="GO:0007219">
    <property type="term" value="P:Notch signaling pathway"/>
    <property type="evidence" value="ECO:0000318"/>
    <property type="project" value="GO_Central"/>
</dbReference>
<dbReference type="CTD" id="26032"/>
<evidence type="ECO:0000256" key="2">
    <source>
        <dbReference type="ARBA" id="ARBA00022729"/>
    </source>
</evidence>
<sequence length="767" mass="84461">MRNRFNVNVAALLFGCLVCLVVTSIVNADGGVFVLDLRNSSGFKGFSVAEKACASKSARLASLDELLHAVVQCFFSECTRGWLHGGTVGTTVCNVAGGSLRAVDVRTENATEDAAHLDAFCIQDKATPCGDPPSFPYARLQEHSGFETGDELLYTCAPGYAMPGGDTSFSLLCDSCGEWYGTVQICVKDQTESHVDYEDKYSDSYGDADHSLESQEEVHGETHQHGGRILERQESTLPVKVQQKQHREPDIRGKVTFHSRQPEGVVEEGAKQEASDHHLIGHPRQEQEKSEVVRTETAAATEEPVSVLSQKHMFWFPSEAFQEEGYPVSTDSSTQTTQRTSGALSEESKEHNSQEVPDHQQSINVDHHHDDGEDDNNRDKGDTDDHDHYDDPDSHQEEDQDDHTKHPALHEDLERPDHPTTSREDHDDHYDMGEHEEEPDRVLYGSREYDDGDDTPDDHHSIEDHDVEHPDVSKEHPDDRDDVDDHHDDHDDDEIHDDRDSHESDGGRPHDIISVAAEKHQNVTQRGTGGKATKADTWLDSYPVAREKTKNGESKTGTNVVKMADRPNEVEVRKPVPSSQIEHDSTGRGHELDQGGVGKVQLGAAGTPAAFPDLLEPSDSPSYSDTLDYDTQQAAPTRSWLDDLTEQPFQDHGPAPPVHNGEAFTGVMGGQTVHNLPGEAGERGELEGDMRGTMCTGENCPPPPPVPSGRGPKVAAIIVAVCAVATAVMVGVWCYRRQQQKSSAYEMNGKGQSQITQSQQIEMQQKV</sequence>
<comment type="caution">
    <text evidence="4">Lacks conserved residue(s) required for the propagation of feature annotation.</text>
</comment>
<dbReference type="InterPro" id="IPR035976">
    <property type="entry name" value="Sushi/SCR/CCP_sf"/>
</dbReference>
<feature type="compositionally biased region" description="Basic and acidic residues" evidence="5">
    <location>
        <begin position="268"/>
        <end position="291"/>
    </location>
</feature>
<feature type="compositionally biased region" description="Low complexity" evidence="5">
    <location>
        <begin position="752"/>
        <end position="767"/>
    </location>
</feature>
<dbReference type="PROSITE" id="PS50923">
    <property type="entry name" value="SUSHI"/>
    <property type="match status" value="1"/>
</dbReference>
<dbReference type="CDD" id="cd00033">
    <property type="entry name" value="CCP"/>
    <property type="match status" value="1"/>
</dbReference>
<dbReference type="Proteomes" id="UP000001038">
    <property type="component" value="Chromosome 11"/>
</dbReference>
<dbReference type="InterPro" id="IPR016186">
    <property type="entry name" value="C-type_lectin-like/link_sf"/>
</dbReference>
<dbReference type="STRING" id="8090.ENSORLP00000044197"/>
<dbReference type="Gene3D" id="2.10.70.10">
    <property type="entry name" value="Complement Module, domain 1"/>
    <property type="match status" value="1"/>
</dbReference>
<dbReference type="SMART" id="SM00445">
    <property type="entry name" value="LINK"/>
    <property type="match status" value="1"/>
</dbReference>
<dbReference type="Gene3D" id="3.10.100.10">
    <property type="entry name" value="Mannose-Binding Protein A, subunit A"/>
    <property type="match status" value="1"/>
</dbReference>
<dbReference type="Pfam" id="PF00193">
    <property type="entry name" value="Xlink"/>
    <property type="match status" value="1"/>
</dbReference>
<feature type="domain" description="Sushi" evidence="8">
    <location>
        <begin position="127"/>
        <end position="188"/>
    </location>
</feature>
<evidence type="ECO:0000256" key="7">
    <source>
        <dbReference type="SAM" id="SignalP"/>
    </source>
</evidence>
<keyword evidence="6" id="KW-0812">Transmembrane</keyword>
<dbReference type="KEGG" id="ola:101157468"/>
<keyword evidence="1 4" id="KW-0768">Sushi</keyword>
<feature type="domain" description="Link" evidence="9">
    <location>
        <begin position="31"/>
        <end position="123"/>
    </location>
</feature>
<dbReference type="Pfam" id="PF00084">
    <property type="entry name" value="Sushi"/>
    <property type="match status" value="1"/>
</dbReference>
<dbReference type="InterPro" id="IPR053298">
    <property type="entry name" value="Sushi_domain_protein"/>
</dbReference>
<dbReference type="PROSITE" id="PS51257">
    <property type="entry name" value="PROKAR_LIPOPROTEIN"/>
    <property type="match status" value="1"/>
</dbReference>
<dbReference type="PANTHER" id="PTHR32493:SF0">
    <property type="entry name" value="SUSHI DOMAIN-CONTAINING PROTEIN 5"/>
    <property type="match status" value="1"/>
</dbReference>
<reference evidence="10" key="3">
    <citation type="submission" date="2025-09" db="UniProtKB">
        <authorList>
            <consortium name="Ensembl"/>
        </authorList>
    </citation>
    <scope>IDENTIFICATION</scope>
    <source>
        <strain evidence="10">Hd-rR</strain>
    </source>
</reference>
<keyword evidence="6" id="KW-0472">Membrane</keyword>
<dbReference type="Bgee" id="ENSORLG00000027239">
    <property type="expression patterns" value="Expressed in bone element and 5 other cell types or tissues"/>
</dbReference>
<feature type="compositionally biased region" description="Low complexity" evidence="5">
    <location>
        <begin position="329"/>
        <end position="341"/>
    </location>
</feature>
<feature type="compositionally biased region" description="Basic and acidic residues" evidence="5">
    <location>
        <begin position="496"/>
        <end position="521"/>
    </location>
</feature>
<feature type="compositionally biased region" description="Basic and acidic residues" evidence="5">
    <location>
        <begin position="365"/>
        <end position="441"/>
    </location>
</feature>
<feature type="region of interest" description="Disordered" evidence="5">
    <location>
        <begin position="199"/>
        <end position="291"/>
    </location>
</feature>
<reference evidence="10" key="2">
    <citation type="submission" date="2025-08" db="UniProtKB">
        <authorList>
            <consortium name="Ensembl"/>
        </authorList>
    </citation>
    <scope>IDENTIFICATION</scope>
    <source>
        <strain evidence="10">Hd-rR</strain>
    </source>
</reference>
<evidence type="ECO:0000256" key="6">
    <source>
        <dbReference type="SAM" id="Phobius"/>
    </source>
</evidence>
<keyword evidence="6" id="KW-1133">Transmembrane helix</keyword>
<feature type="compositionally biased region" description="Basic and acidic residues" evidence="5">
    <location>
        <begin position="581"/>
        <end position="593"/>
    </location>
</feature>
<keyword evidence="11" id="KW-1185">Reference proteome</keyword>
<evidence type="ECO:0000256" key="3">
    <source>
        <dbReference type="ARBA" id="ARBA00023157"/>
    </source>
</evidence>
<feature type="region of interest" description="Disordered" evidence="5">
    <location>
        <begin position="609"/>
        <end position="631"/>
    </location>
</feature>
<protein>
    <submittedName>
        <fullName evidence="10">Sushi domain containing 5</fullName>
    </submittedName>
</protein>
<keyword evidence="2 7" id="KW-0732">Signal</keyword>
<evidence type="ECO:0000313" key="10">
    <source>
        <dbReference type="Ensembl" id="ENSORLP00000044197.1"/>
    </source>
</evidence>
<accession>A0A3B3IKJ7</accession>
<proteinExistence type="predicted"/>
<dbReference type="InterPro" id="IPR016187">
    <property type="entry name" value="CTDL_fold"/>
</dbReference>
<organism evidence="10 11">
    <name type="scientific">Oryzias latipes</name>
    <name type="common">Japanese rice fish</name>
    <name type="synonym">Japanese killifish</name>
    <dbReference type="NCBI Taxonomy" id="8090"/>
    <lineage>
        <taxon>Eukaryota</taxon>
        <taxon>Metazoa</taxon>
        <taxon>Chordata</taxon>
        <taxon>Craniata</taxon>
        <taxon>Vertebrata</taxon>
        <taxon>Euteleostomi</taxon>
        <taxon>Actinopterygii</taxon>
        <taxon>Neopterygii</taxon>
        <taxon>Teleostei</taxon>
        <taxon>Neoteleostei</taxon>
        <taxon>Acanthomorphata</taxon>
        <taxon>Ovalentaria</taxon>
        <taxon>Atherinomorphae</taxon>
        <taxon>Beloniformes</taxon>
        <taxon>Adrianichthyidae</taxon>
        <taxon>Oryziinae</taxon>
        <taxon>Oryzias</taxon>
    </lineage>
</organism>
<keyword evidence="3" id="KW-1015">Disulfide bond</keyword>
<evidence type="ECO:0000259" key="8">
    <source>
        <dbReference type="PROSITE" id="PS50923"/>
    </source>
</evidence>
<name>A0A3B3IKJ7_ORYLA</name>
<gene>
    <name evidence="10" type="primary">susd5</name>
</gene>
<dbReference type="SUPFAM" id="SSF56436">
    <property type="entry name" value="C-type lectin-like"/>
    <property type="match status" value="1"/>
</dbReference>
<feature type="region of interest" description="Disordered" evidence="5">
    <location>
        <begin position="569"/>
        <end position="596"/>
    </location>
</feature>
<dbReference type="InterPro" id="IPR000538">
    <property type="entry name" value="Link_dom"/>
</dbReference>
<feature type="chain" id="PRO_5017317845" evidence="7">
    <location>
        <begin position="29"/>
        <end position="767"/>
    </location>
</feature>
<feature type="compositionally biased region" description="Basic and acidic residues" evidence="5">
    <location>
        <begin position="346"/>
        <end position="358"/>
    </location>
</feature>
<dbReference type="InParanoid" id="A0A3B3IKJ7"/>
<dbReference type="RefSeq" id="XP_023815901.1">
    <property type="nucleotide sequence ID" value="XM_023960133.1"/>
</dbReference>
<feature type="compositionally biased region" description="Polar residues" evidence="5">
    <location>
        <begin position="619"/>
        <end position="631"/>
    </location>
</feature>
<dbReference type="OrthoDB" id="9936131at2759"/>
<dbReference type="GeneTree" id="ENSGT00390000009163"/>
<dbReference type="GO" id="GO:0007155">
    <property type="term" value="P:cell adhesion"/>
    <property type="evidence" value="ECO:0007669"/>
    <property type="project" value="InterPro"/>
</dbReference>
<feature type="transmembrane region" description="Helical" evidence="6">
    <location>
        <begin position="714"/>
        <end position="735"/>
    </location>
</feature>
<dbReference type="AlphaFoldDB" id="A0A3B3IKJ7"/>